<dbReference type="CDD" id="cd01908">
    <property type="entry name" value="YafJ"/>
    <property type="match status" value="1"/>
</dbReference>
<evidence type="ECO:0000313" key="5">
    <source>
        <dbReference type="EMBL" id="MDT0260179.1"/>
    </source>
</evidence>
<dbReference type="InterPro" id="IPR052373">
    <property type="entry name" value="Gamma-glu_amide_hydrolase"/>
</dbReference>
<dbReference type="EC" id="3.5.1.118" evidence="2"/>
<dbReference type="PANTHER" id="PTHR43187">
    <property type="entry name" value="GLUTAMINE AMIDOTRANSFERASE DUG3-RELATED"/>
    <property type="match status" value="1"/>
</dbReference>
<accession>A0ABU2J6Q6</accession>
<keyword evidence="6" id="KW-1185">Reference proteome</keyword>
<evidence type="ECO:0000313" key="6">
    <source>
        <dbReference type="Proteomes" id="UP001183176"/>
    </source>
</evidence>
<dbReference type="InterPro" id="IPR026869">
    <property type="entry name" value="EgtC-like"/>
</dbReference>
<feature type="region of interest" description="Disordered" evidence="3">
    <location>
        <begin position="253"/>
        <end position="276"/>
    </location>
</feature>
<dbReference type="PROSITE" id="PS51278">
    <property type="entry name" value="GATASE_TYPE_2"/>
    <property type="match status" value="1"/>
</dbReference>
<protein>
    <recommendedName>
        <fullName evidence="2">Gamma-glutamyl-hercynylcysteine sulfoxide hydrolase</fullName>
        <ecNumber evidence="2">3.5.1.118</ecNumber>
    </recommendedName>
    <alternativeName>
        <fullName evidence="2">Gamma-glutamyl hercynylcysteine S-oxide hydrolase</fullName>
    </alternativeName>
</protein>
<evidence type="ECO:0000259" key="4">
    <source>
        <dbReference type="PROSITE" id="PS51278"/>
    </source>
</evidence>
<dbReference type="InterPro" id="IPR017808">
    <property type="entry name" value="EgtC"/>
</dbReference>
<dbReference type="InterPro" id="IPR029055">
    <property type="entry name" value="Ntn_hydrolases_N"/>
</dbReference>
<comment type="catalytic activity">
    <reaction evidence="2">
        <text>gamma-L-glutamyl-hercynylcysteine S-oxide + H2O = S-(hercyn-2-yl)-L-cysteine S-oxide + L-glutamate</text>
        <dbReference type="Rhea" id="RHEA:42684"/>
        <dbReference type="ChEBI" id="CHEBI:15377"/>
        <dbReference type="ChEBI" id="CHEBI:29985"/>
        <dbReference type="ChEBI" id="CHEBI:82703"/>
        <dbReference type="ChEBI" id="CHEBI:82706"/>
        <dbReference type="EC" id="3.5.1.118"/>
    </reaction>
</comment>
<sequence>MCRHFGYLGEPVSLADLVFTPPHSLASQSYAPHDMRGGGTVNVDGFGVGWYPAGSAAVSRTAEGEPAARRYRRSVPIWQDANFAQLAADTHATGALGALRNATAGMPVAEAACAPFTDGQWLFSLNGRISGWPDTVVRLAAELPPRDLLTLEAPTDSALLWAVLRHRLSVPGQPRPVDPAAVLGSLVAQLLIDAPGSRLNTLLTDGRRLYATTASHSLWCRHSGSSVLLASEPFDNDPAWICIEDGRVVTADRTGVSSAPLPRTSPEESGSDVHQR</sequence>
<name>A0ABU2J6Q6_9ACTN</name>
<dbReference type="InterPro" id="IPR032889">
    <property type="entry name" value="EgtC_Actinobacteria"/>
</dbReference>
<dbReference type="PANTHER" id="PTHR43187:SF2">
    <property type="entry name" value="GAMMA-GLUTAMYL-HERCYNYLCYSTEINE SULFOXIDE HYDROLASE"/>
    <property type="match status" value="1"/>
</dbReference>
<evidence type="ECO:0000256" key="2">
    <source>
        <dbReference type="HAMAP-Rule" id="MF_02036"/>
    </source>
</evidence>
<dbReference type="Pfam" id="PF13230">
    <property type="entry name" value="GATase_4"/>
    <property type="match status" value="1"/>
</dbReference>
<gene>
    <name evidence="2 5" type="primary">egtC</name>
    <name evidence="5" type="ORF">RM423_02105</name>
</gene>
<comment type="caution">
    <text evidence="5">The sequence shown here is derived from an EMBL/GenBank/DDBJ whole genome shotgun (WGS) entry which is preliminary data.</text>
</comment>
<evidence type="ECO:0000256" key="3">
    <source>
        <dbReference type="SAM" id="MobiDB-lite"/>
    </source>
</evidence>
<evidence type="ECO:0000256" key="1">
    <source>
        <dbReference type="ARBA" id="ARBA00022962"/>
    </source>
</evidence>
<keyword evidence="1 2" id="KW-0315">Glutamine amidotransferase</keyword>
<dbReference type="RefSeq" id="WP_311421339.1">
    <property type="nucleotide sequence ID" value="NZ_JAVREH010000002.1"/>
</dbReference>
<dbReference type="SUPFAM" id="SSF56235">
    <property type="entry name" value="N-terminal nucleophile aminohydrolases (Ntn hydrolases)"/>
    <property type="match status" value="1"/>
</dbReference>
<dbReference type="EMBL" id="JAVREH010000002">
    <property type="protein sequence ID" value="MDT0260179.1"/>
    <property type="molecule type" value="Genomic_DNA"/>
</dbReference>
<proteinExistence type="inferred from homology"/>
<comment type="pathway">
    <text evidence="2">Amino-acid biosynthesis; ergothioneine biosynthesis.</text>
</comment>
<feature type="domain" description="Glutamine amidotransferase type-2" evidence="4">
    <location>
        <begin position="2"/>
        <end position="276"/>
    </location>
</feature>
<dbReference type="HAMAP" id="MF_02036">
    <property type="entry name" value="EgtC"/>
    <property type="match status" value="1"/>
</dbReference>
<dbReference type="Gene3D" id="3.60.20.10">
    <property type="entry name" value="Glutamine Phosphoribosylpyrophosphate, subunit 1, domain 1"/>
    <property type="match status" value="1"/>
</dbReference>
<comment type="function">
    <text evidence="2">Catalyzes the hydrolysis of the gamma-glutamyl amide bond of hercynyl-gamma-L-glutamyl-L-cysteine sulfoxide to produce hercynylcysteine sulfoxide, a step in the biosynthesis pathway of ergothioneine.</text>
</comment>
<reference evidence="6" key="1">
    <citation type="submission" date="2023-07" db="EMBL/GenBank/DDBJ databases">
        <title>30 novel species of actinomycetes from the DSMZ collection.</title>
        <authorList>
            <person name="Nouioui I."/>
        </authorList>
    </citation>
    <scope>NUCLEOTIDE SEQUENCE [LARGE SCALE GENOMIC DNA]</scope>
    <source>
        <strain evidence="6">DSM 44399</strain>
    </source>
</reference>
<dbReference type="NCBIfam" id="TIGR03442">
    <property type="entry name" value="ergothioneine biosynthesis protein EgtC"/>
    <property type="match status" value="1"/>
</dbReference>
<dbReference type="Proteomes" id="UP001183176">
    <property type="component" value="Unassembled WGS sequence"/>
</dbReference>
<organism evidence="5 6">
    <name type="scientific">Jatrophihabitans lederbergiae</name>
    <dbReference type="NCBI Taxonomy" id="3075547"/>
    <lineage>
        <taxon>Bacteria</taxon>
        <taxon>Bacillati</taxon>
        <taxon>Actinomycetota</taxon>
        <taxon>Actinomycetes</taxon>
        <taxon>Jatrophihabitantales</taxon>
        <taxon>Jatrophihabitantaceae</taxon>
        <taxon>Jatrophihabitans</taxon>
    </lineage>
</organism>
<keyword evidence="2" id="KW-0378">Hydrolase</keyword>
<dbReference type="InterPro" id="IPR017932">
    <property type="entry name" value="GATase_2_dom"/>
</dbReference>